<organism evidence="2 3">
    <name type="scientific">Clostridium frigidicarnis</name>
    <dbReference type="NCBI Taxonomy" id="84698"/>
    <lineage>
        <taxon>Bacteria</taxon>
        <taxon>Bacillati</taxon>
        <taxon>Bacillota</taxon>
        <taxon>Clostridia</taxon>
        <taxon>Eubacteriales</taxon>
        <taxon>Clostridiaceae</taxon>
        <taxon>Clostridium</taxon>
    </lineage>
</organism>
<dbReference type="STRING" id="84698.SAMN04488528_1001125"/>
<dbReference type="PANTHER" id="PTHR30050">
    <property type="entry name" value="CHROMOSOMAL REPLICATION INITIATOR PROTEIN DNAA"/>
    <property type="match status" value="1"/>
</dbReference>
<dbReference type="Proteomes" id="UP000198619">
    <property type="component" value="Unassembled WGS sequence"/>
</dbReference>
<dbReference type="Gene3D" id="3.40.50.300">
    <property type="entry name" value="P-loop containing nucleotide triphosphate hydrolases"/>
    <property type="match status" value="1"/>
</dbReference>
<dbReference type="GO" id="GO:0005524">
    <property type="term" value="F:ATP binding"/>
    <property type="evidence" value="ECO:0007669"/>
    <property type="project" value="InterPro"/>
</dbReference>
<dbReference type="GO" id="GO:0006260">
    <property type="term" value="P:DNA replication"/>
    <property type="evidence" value="ECO:0007669"/>
    <property type="project" value="TreeGrafter"/>
</dbReference>
<reference evidence="2 3" key="1">
    <citation type="submission" date="2016-10" db="EMBL/GenBank/DDBJ databases">
        <authorList>
            <person name="de Groot N.N."/>
        </authorList>
    </citation>
    <scope>NUCLEOTIDE SEQUENCE [LARGE SCALE GENOMIC DNA]</scope>
    <source>
        <strain evidence="2 3">DSM 12271</strain>
    </source>
</reference>
<dbReference type="SUPFAM" id="SSF52540">
    <property type="entry name" value="P-loop containing nucleoside triphosphate hydrolases"/>
    <property type="match status" value="1"/>
</dbReference>
<dbReference type="InterPro" id="IPR027417">
    <property type="entry name" value="P-loop_NTPase"/>
</dbReference>
<evidence type="ECO:0000313" key="2">
    <source>
        <dbReference type="EMBL" id="SFA70692.1"/>
    </source>
</evidence>
<protein>
    <submittedName>
        <fullName evidence="2">DNA replication protein DnaC</fullName>
    </submittedName>
</protein>
<dbReference type="InterPro" id="IPR002611">
    <property type="entry name" value="IstB_ATP-bd"/>
</dbReference>
<dbReference type="PANTHER" id="PTHR30050:SF10">
    <property type="entry name" value="PHAGE-LIKE ELEMENT PBSX PROTEIN XKDC"/>
    <property type="match status" value="1"/>
</dbReference>
<dbReference type="CDD" id="cd00009">
    <property type="entry name" value="AAA"/>
    <property type="match status" value="1"/>
</dbReference>
<evidence type="ECO:0000259" key="1">
    <source>
        <dbReference type="Pfam" id="PF01695"/>
    </source>
</evidence>
<proteinExistence type="predicted"/>
<accession>A0A1I0V366</accession>
<dbReference type="AlphaFoldDB" id="A0A1I0V366"/>
<feature type="domain" description="IstB-like ATP-binding" evidence="1">
    <location>
        <begin position="78"/>
        <end position="183"/>
    </location>
</feature>
<keyword evidence="3" id="KW-1185">Reference proteome</keyword>
<name>A0A1I0V366_9CLOT</name>
<evidence type="ECO:0000313" key="3">
    <source>
        <dbReference type="Proteomes" id="UP000198619"/>
    </source>
</evidence>
<sequence>MCKDTGYIIIPNENSQPTFKQCECLKKEIVKRQWNNSGINIETATQTFNTFKAWNDSSKVAKETAIEYFQNFKKIRKNKQNSIMLCGQVGSGKTHLSIALAINFMKKGYKVVYMPYRDVITKVKQNMTDEEYYKKTISKYQVAEILLIDDLYKGKINESDINIMFEIINYRYLNRLPIIVSSEFVMERMLNFDEGIGSRIYQMCKDYIIEIEGKENNYRLK</sequence>
<gene>
    <name evidence="2" type="ORF">SAMN04488528_1001125</name>
</gene>
<dbReference type="Pfam" id="PF01695">
    <property type="entry name" value="IstB_IS21"/>
    <property type="match status" value="1"/>
</dbReference>
<dbReference type="EMBL" id="FOKI01000001">
    <property type="protein sequence ID" value="SFA70692.1"/>
    <property type="molecule type" value="Genomic_DNA"/>
</dbReference>